<name>A0A6I2UHB0_9FIRM</name>
<feature type="binding site" evidence="8">
    <location>
        <begin position="182"/>
        <end position="187"/>
    </location>
    <ligand>
        <name>NAD(+)</name>
        <dbReference type="ChEBI" id="CHEBI:57540"/>
    </ligand>
</feature>
<proteinExistence type="inferred from homology"/>
<feature type="binding site" evidence="8">
    <location>
        <position position="171"/>
    </location>
    <ligand>
        <name>NAD(+)</name>
        <dbReference type="ChEBI" id="CHEBI:57540"/>
    </ligand>
</feature>
<dbReference type="AlphaFoldDB" id="A0A6I2UHB0"/>
<dbReference type="Pfam" id="PF20143">
    <property type="entry name" value="NAD_kinase_C"/>
    <property type="match status" value="1"/>
</dbReference>
<evidence type="ECO:0000256" key="4">
    <source>
        <dbReference type="ARBA" id="ARBA00022840"/>
    </source>
</evidence>
<gene>
    <name evidence="8" type="primary">nadK</name>
    <name evidence="9" type="ORF">FYJ84_09025</name>
</gene>
<dbReference type="EMBL" id="VUNR01000017">
    <property type="protein sequence ID" value="MSU09125.1"/>
    <property type="molecule type" value="Genomic_DNA"/>
</dbReference>
<dbReference type="InterPro" id="IPR002504">
    <property type="entry name" value="NADK"/>
</dbReference>
<dbReference type="InterPro" id="IPR017437">
    <property type="entry name" value="ATP-NAD_kinase_PpnK-typ_C"/>
</dbReference>
<comment type="caution">
    <text evidence="9">The sequence shown here is derived from an EMBL/GenBank/DDBJ whole genome shotgun (WGS) entry which is preliminary data.</text>
</comment>
<feature type="binding site" evidence="8">
    <location>
        <position position="241"/>
    </location>
    <ligand>
        <name>NAD(+)</name>
        <dbReference type="ChEBI" id="CHEBI:57540"/>
    </ligand>
</feature>
<keyword evidence="8" id="KW-0963">Cytoplasm</keyword>
<evidence type="ECO:0000313" key="9">
    <source>
        <dbReference type="EMBL" id="MSU09125.1"/>
    </source>
</evidence>
<dbReference type="RefSeq" id="WP_154407332.1">
    <property type="nucleotide sequence ID" value="NZ_JAQXJM010000146.1"/>
</dbReference>
<dbReference type="GO" id="GO:0046872">
    <property type="term" value="F:metal ion binding"/>
    <property type="evidence" value="ECO:0007669"/>
    <property type="project" value="UniProtKB-UniRule"/>
</dbReference>
<keyword evidence="10" id="KW-1185">Reference proteome</keyword>
<dbReference type="GO" id="GO:0006741">
    <property type="term" value="P:NADP+ biosynthetic process"/>
    <property type="evidence" value="ECO:0007669"/>
    <property type="project" value="UniProtKB-UniRule"/>
</dbReference>
<dbReference type="InterPro" id="IPR017438">
    <property type="entry name" value="ATP-NAD_kinase_N"/>
</dbReference>
<evidence type="ECO:0000313" key="10">
    <source>
        <dbReference type="Proteomes" id="UP000433181"/>
    </source>
</evidence>
<comment type="cofactor">
    <cofactor evidence="8">
        <name>a divalent metal cation</name>
        <dbReference type="ChEBI" id="CHEBI:60240"/>
    </cofactor>
</comment>
<dbReference type="SUPFAM" id="SSF111331">
    <property type="entry name" value="NAD kinase/diacylglycerol kinase-like"/>
    <property type="match status" value="1"/>
</dbReference>
<comment type="catalytic activity">
    <reaction evidence="7 8">
        <text>NAD(+) + ATP = ADP + NADP(+) + H(+)</text>
        <dbReference type="Rhea" id="RHEA:18629"/>
        <dbReference type="ChEBI" id="CHEBI:15378"/>
        <dbReference type="ChEBI" id="CHEBI:30616"/>
        <dbReference type="ChEBI" id="CHEBI:57540"/>
        <dbReference type="ChEBI" id="CHEBI:58349"/>
        <dbReference type="ChEBI" id="CHEBI:456216"/>
        <dbReference type="EC" id="2.7.1.23"/>
    </reaction>
</comment>
<accession>A0A6I2UHB0</accession>
<evidence type="ECO:0000256" key="5">
    <source>
        <dbReference type="ARBA" id="ARBA00022857"/>
    </source>
</evidence>
<feature type="binding site" evidence="8">
    <location>
        <position position="152"/>
    </location>
    <ligand>
        <name>NAD(+)</name>
        <dbReference type="ChEBI" id="CHEBI:57540"/>
    </ligand>
</feature>
<evidence type="ECO:0000256" key="3">
    <source>
        <dbReference type="ARBA" id="ARBA00022777"/>
    </source>
</evidence>
<keyword evidence="3 8" id="KW-0418">Kinase</keyword>
<comment type="similarity">
    <text evidence="8">Belongs to the NAD kinase family.</text>
</comment>
<dbReference type="EC" id="2.7.1.23" evidence="8"/>
<dbReference type="GO" id="GO:0019674">
    <property type="term" value="P:NAD+ metabolic process"/>
    <property type="evidence" value="ECO:0007669"/>
    <property type="project" value="InterPro"/>
</dbReference>
<comment type="function">
    <text evidence="8">Involved in the regulation of the intracellular balance of NAD and NADP, and is a key enzyme in the biosynthesis of NADP. Catalyzes specifically the phosphorylation on 2'-hydroxyl of the adenosine moiety of NAD to yield NADP.</text>
</comment>
<dbReference type="Gene3D" id="2.60.200.30">
    <property type="entry name" value="Probable inorganic polyphosphate/atp-NAD kinase, domain 2"/>
    <property type="match status" value="1"/>
</dbReference>
<keyword evidence="5 8" id="KW-0521">NADP</keyword>
<protein>
    <recommendedName>
        <fullName evidence="8">NAD kinase</fullName>
        <ecNumber evidence="8">2.7.1.23</ecNumber>
    </recommendedName>
    <alternativeName>
        <fullName evidence="8">ATP-dependent NAD kinase</fullName>
    </alternativeName>
</protein>
<dbReference type="GO" id="GO:0005737">
    <property type="term" value="C:cytoplasm"/>
    <property type="evidence" value="ECO:0007669"/>
    <property type="project" value="UniProtKB-SubCell"/>
</dbReference>
<dbReference type="GO" id="GO:0003951">
    <property type="term" value="F:NAD+ kinase activity"/>
    <property type="evidence" value="ECO:0007669"/>
    <property type="project" value="UniProtKB-UniRule"/>
</dbReference>
<evidence type="ECO:0000256" key="8">
    <source>
        <dbReference type="HAMAP-Rule" id="MF_00361"/>
    </source>
</evidence>
<keyword evidence="2 8" id="KW-0547">Nucleotide-binding</keyword>
<evidence type="ECO:0000256" key="6">
    <source>
        <dbReference type="ARBA" id="ARBA00023027"/>
    </source>
</evidence>
<comment type="subcellular location">
    <subcellularLocation>
        <location evidence="8">Cytoplasm</location>
    </subcellularLocation>
</comment>
<reference evidence="9 10" key="1">
    <citation type="submission" date="2019-08" db="EMBL/GenBank/DDBJ databases">
        <title>In-depth cultivation of the pig gut microbiome towards novel bacterial diversity and tailored functional studies.</title>
        <authorList>
            <person name="Wylensek D."/>
            <person name="Hitch T.C.A."/>
            <person name="Clavel T."/>
        </authorList>
    </citation>
    <scope>NUCLEOTIDE SEQUENCE [LARGE SCALE GENOMIC DNA]</scope>
    <source>
        <strain evidence="9 10">WCA-693-APC-5D-A</strain>
    </source>
</reference>
<evidence type="ECO:0000256" key="7">
    <source>
        <dbReference type="ARBA" id="ARBA00047925"/>
    </source>
</evidence>
<dbReference type="GO" id="GO:0005524">
    <property type="term" value="F:ATP binding"/>
    <property type="evidence" value="ECO:0007669"/>
    <property type="project" value="UniProtKB-KW"/>
</dbReference>
<evidence type="ECO:0000256" key="2">
    <source>
        <dbReference type="ARBA" id="ARBA00022741"/>
    </source>
</evidence>
<keyword evidence="1 8" id="KW-0808">Transferase</keyword>
<dbReference type="Pfam" id="PF01513">
    <property type="entry name" value="NAD_kinase"/>
    <property type="match status" value="1"/>
</dbReference>
<sequence length="283" mass="31003">MKTIAIFPNIDKPESAGVLKRIVDFFADKEVRLMMPEATARLCGYPELGVQGIGKQNVDIGLSIGGDGTLLGVCRQLYAKNIPCCGINIGNVGFLADIEVPELESRLGKLLNNQYYIEERTVISSSHYSRGQKRFLGHALNDVVICKGGVARMLHLGLSVAGCRLTDYKADGVIISTATGSTAYSLSAGGPIINPAVKSLLIAPICPHTLEVRPMVIPDEDKVRIHIAAVHQDIQITLDGQESYPLLPGDEVTIRKAKDPAKIIKFEDRNYYYTLKNKLWRNL</sequence>
<dbReference type="PANTHER" id="PTHR20275">
    <property type="entry name" value="NAD KINASE"/>
    <property type="match status" value="1"/>
</dbReference>
<feature type="active site" description="Proton acceptor" evidence="8">
    <location>
        <position position="67"/>
    </location>
</feature>
<dbReference type="FunFam" id="2.60.200.30:FF:000009">
    <property type="entry name" value="Poly(P)/ATP NAD kinase"/>
    <property type="match status" value="1"/>
</dbReference>
<feature type="binding site" evidence="8">
    <location>
        <begin position="67"/>
        <end position="68"/>
    </location>
    <ligand>
        <name>NAD(+)</name>
        <dbReference type="ChEBI" id="CHEBI:57540"/>
    </ligand>
</feature>
<dbReference type="InterPro" id="IPR016064">
    <property type="entry name" value="NAD/diacylglycerol_kinase_sf"/>
</dbReference>
<dbReference type="Gene3D" id="3.40.50.10330">
    <property type="entry name" value="Probable inorganic polyphosphate/atp-NAD kinase, domain 1"/>
    <property type="match status" value="1"/>
</dbReference>
<feature type="binding site" evidence="8">
    <location>
        <position position="169"/>
    </location>
    <ligand>
        <name>NAD(+)</name>
        <dbReference type="ChEBI" id="CHEBI:57540"/>
    </ligand>
</feature>
<keyword evidence="4 8" id="KW-0067">ATP-binding</keyword>
<keyword evidence="6 8" id="KW-0520">NAD</keyword>
<organism evidence="9 10">
    <name type="scientific">Anaerovibrio slackiae</name>
    <dbReference type="NCBI Taxonomy" id="2652309"/>
    <lineage>
        <taxon>Bacteria</taxon>
        <taxon>Bacillati</taxon>
        <taxon>Bacillota</taxon>
        <taxon>Negativicutes</taxon>
        <taxon>Selenomonadales</taxon>
        <taxon>Selenomonadaceae</taxon>
        <taxon>Anaerovibrio</taxon>
    </lineage>
</organism>
<dbReference type="PANTHER" id="PTHR20275:SF0">
    <property type="entry name" value="NAD KINASE"/>
    <property type="match status" value="1"/>
</dbReference>
<comment type="caution">
    <text evidence="8">Lacks conserved residue(s) required for the propagation of feature annotation.</text>
</comment>
<dbReference type="Proteomes" id="UP000433181">
    <property type="component" value="Unassembled WGS sequence"/>
</dbReference>
<evidence type="ECO:0000256" key="1">
    <source>
        <dbReference type="ARBA" id="ARBA00022679"/>
    </source>
</evidence>
<dbReference type="HAMAP" id="MF_00361">
    <property type="entry name" value="NAD_kinase"/>
    <property type="match status" value="1"/>
</dbReference>
<feature type="binding site" evidence="8">
    <location>
        <begin position="141"/>
        <end position="142"/>
    </location>
    <ligand>
        <name>NAD(+)</name>
        <dbReference type="ChEBI" id="CHEBI:57540"/>
    </ligand>
</feature>
<dbReference type="GO" id="GO:0051287">
    <property type="term" value="F:NAD binding"/>
    <property type="evidence" value="ECO:0007669"/>
    <property type="project" value="UniProtKB-ARBA"/>
</dbReference>